<organism evidence="3 4">
    <name type="scientific">Aspergillus granulosus</name>
    <dbReference type="NCBI Taxonomy" id="176169"/>
    <lineage>
        <taxon>Eukaryota</taxon>
        <taxon>Fungi</taxon>
        <taxon>Dikarya</taxon>
        <taxon>Ascomycota</taxon>
        <taxon>Pezizomycotina</taxon>
        <taxon>Eurotiomycetes</taxon>
        <taxon>Eurotiomycetidae</taxon>
        <taxon>Eurotiales</taxon>
        <taxon>Aspergillaceae</taxon>
        <taxon>Aspergillus</taxon>
        <taxon>Aspergillus subgen. Nidulantes</taxon>
    </lineage>
</organism>
<feature type="compositionally biased region" description="Low complexity" evidence="1">
    <location>
        <begin position="1"/>
        <end position="13"/>
    </location>
</feature>
<name>A0ABR4H5U5_9EURO</name>
<dbReference type="EMBL" id="JBFXLT010000066">
    <property type="protein sequence ID" value="KAL2810799.1"/>
    <property type="molecule type" value="Genomic_DNA"/>
</dbReference>
<feature type="transmembrane region" description="Helical" evidence="2">
    <location>
        <begin position="64"/>
        <end position="83"/>
    </location>
</feature>
<feature type="region of interest" description="Disordered" evidence="1">
    <location>
        <begin position="1"/>
        <end position="29"/>
    </location>
</feature>
<evidence type="ECO:0000313" key="4">
    <source>
        <dbReference type="Proteomes" id="UP001610334"/>
    </source>
</evidence>
<dbReference type="Proteomes" id="UP001610334">
    <property type="component" value="Unassembled WGS sequence"/>
</dbReference>
<gene>
    <name evidence="3" type="ORF">BJX63DRAFT_433895</name>
</gene>
<keyword evidence="4" id="KW-1185">Reference proteome</keyword>
<sequence length="99" mass="10946">MTDQNSPPAYYDSSPPPYDIATDPTQPCNQPLLNPHLTYHTFPENEYPQGPESESRSCKVNPELLAVLVFVVVIGLVIFLPGLEGEGLGSRNWTPWFSG</sequence>
<keyword evidence="2" id="KW-0472">Membrane</keyword>
<comment type="caution">
    <text evidence="3">The sequence shown here is derived from an EMBL/GenBank/DDBJ whole genome shotgun (WGS) entry which is preliminary data.</text>
</comment>
<evidence type="ECO:0000256" key="1">
    <source>
        <dbReference type="SAM" id="MobiDB-lite"/>
    </source>
</evidence>
<accession>A0ABR4H5U5</accession>
<reference evidence="3 4" key="1">
    <citation type="submission" date="2024-07" db="EMBL/GenBank/DDBJ databases">
        <title>Section-level genome sequencing and comparative genomics of Aspergillus sections Usti and Cavernicolus.</title>
        <authorList>
            <consortium name="Lawrence Berkeley National Laboratory"/>
            <person name="Nybo J.L."/>
            <person name="Vesth T.C."/>
            <person name="Theobald S."/>
            <person name="Frisvad J.C."/>
            <person name="Larsen T.O."/>
            <person name="Kjaerboelling I."/>
            <person name="Rothschild-Mancinelli K."/>
            <person name="Lyhne E.K."/>
            <person name="Kogle M.E."/>
            <person name="Barry K."/>
            <person name="Clum A."/>
            <person name="Na H."/>
            <person name="Ledsgaard L."/>
            <person name="Lin J."/>
            <person name="Lipzen A."/>
            <person name="Kuo A."/>
            <person name="Riley R."/>
            <person name="Mondo S."/>
            <person name="Labutti K."/>
            <person name="Haridas S."/>
            <person name="Pangalinan J."/>
            <person name="Salamov A.A."/>
            <person name="Simmons B.A."/>
            <person name="Magnuson J.K."/>
            <person name="Chen J."/>
            <person name="Drula E."/>
            <person name="Henrissat B."/>
            <person name="Wiebenga A."/>
            <person name="Lubbers R.J."/>
            <person name="Gomes A.C."/>
            <person name="Makela M.R."/>
            <person name="Stajich J."/>
            <person name="Grigoriev I.V."/>
            <person name="Mortensen U.H."/>
            <person name="De Vries R.P."/>
            <person name="Baker S.E."/>
            <person name="Andersen M.R."/>
        </authorList>
    </citation>
    <scope>NUCLEOTIDE SEQUENCE [LARGE SCALE GENOMIC DNA]</scope>
    <source>
        <strain evidence="3 4">CBS 588.65</strain>
    </source>
</reference>
<keyword evidence="2" id="KW-1133">Transmembrane helix</keyword>
<keyword evidence="2" id="KW-0812">Transmembrane</keyword>
<proteinExistence type="predicted"/>
<evidence type="ECO:0000313" key="3">
    <source>
        <dbReference type="EMBL" id="KAL2810799.1"/>
    </source>
</evidence>
<evidence type="ECO:0000256" key="2">
    <source>
        <dbReference type="SAM" id="Phobius"/>
    </source>
</evidence>
<protein>
    <submittedName>
        <fullName evidence="3">Uncharacterized protein</fullName>
    </submittedName>
</protein>